<evidence type="ECO:0000256" key="1">
    <source>
        <dbReference type="ARBA" id="ARBA00000365"/>
    </source>
</evidence>
<evidence type="ECO:0000256" key="2">
    <source>
        <dbReference type="ARBA" id="ARBA00009792"/>
    </source>
</evidence>
<dbReference type="Proteomes" id="UP000001396">
    <property type="component" value="Unassembled WGS sequence"/>
</dbReference>
<evidence type="ECO:0000259" key="12">
    <source>
        <dbReference type="SMART" id="SM00872"/>
    </source>
</evidence>
<dbReference type="Gene3D" id="2.60.40.1180">
    <property type="entry name" value="Golgi alpha-mannosidase II"/>
    <property type="match status" value="1"/>
</dbReference>
<keyword evidence="9" id="KW-0325">Glycoprotein</keyword>
<dbReference type="SUPFAM" id="SSF74650">
    <property type="entry name" value="Galactose mutarotase-like"/>
    <property type="match status" value="1"/>
</dbReference>
<evidence type="ECO:0000256" key="9">
    <source>
        <dbReference type="ARBA" id="ARBA00023180"/>
    </source>
</evidence>
<protein>
    <recommendedName>
        <fullName evidence="3 11">Alpha-mannosidase</fullName>
        <ecNumber evidence="11">3.2.1.-</ecNumber>
    </recommendedName>
</protein>
<feature type="domain" description="Glycoside hydrolase family 38 central" evidence="12">
    <location>
        <begin position="396"/>
        <end position="480"/>
    </location>
</feature>
<dbReference type="InterPro" id="IPR011330">
    <property type="entry name" value="Glyco_hydro/deAcase_b/a-brl"/>
</dbReference>
<dbReference type="Pfam" id="PF17677">
    <property type="entry name" value="Glyco_hydro38C2"/>
    <property type="match status" value="1"/>
</dbReference>
<comment type="catalytic activity">
    <reaction evidence="1">
        <text>Hydrolysis of terminal, non-reducing alpha-D-mannose residues in alpha-D-mannosides.</text>
        <dbReference type="EC" id="3.2.1.24"/>
    </reaction>
</comment>
<dbReference type="PANTHER" id="PTHR11607:SF19">
    <property type="entry name" value="ALPHA-MANNOSIDASE B"/>
    <property type="match status" value="1"/>
</dbReference>
<dbReference type="Gene3D" id="1.20.1270.50">
    <property type="entry name" value="Glycoside hydrolase family 38, central domain"/>
    <property type="match status" value="1"/>
</dbReference>
<gene>
    <name evidence="13" type="primary">manC</name>
    <name evidence="13" type="ORF">PPL_03794</name>
</gene>
<dbReference type="FunFam" id="3.20.110.10:FF:000012">
    <property type="entry name" value="Alpha-mannosidase B"/>
    <property type="match status" value="1"/>
</dbReference>
<dbReference type="CDD" id="cd00451">
    <property type="entry name" value="GH38N_AMII_euk"/>
    <property type="match status" value="1"/>
</dbReference>
<keyword evidence="8" id="KW-1015">Disulfide bond</keyword>
<keyword evidence="7 11" id="KW-0862">Zinc</keyword>
<reference evidence="13 14" key="1">
    <citation type="journal article" date="2011" name="Genome Res.">
        <title>Phylogeny-wide analysis of social amoeba genomes highlights ancient origins for complex intercellular communication.</title>
        <authorList>
            <person name="Heidel A.J."/>
            <person name="Lawal H.M."/>
            <person name="Felder M."/>
            <person name="Schilde C."/>
            <person name="Helps N.R."/>
            <person name="Tunggal B."/>
            <person name="Rivero F."/>
            <person name="John U."/>
            <person name="Schleicher M."/>
            <person name="Eichinger L."/>
            <person name="Platzer M."/>
            <person name="Noegel A.A."/>
            <person name="Schaap P."/>
            <person name="Gloeckner G."/>
        </authorList>
    </citation>
    <scope>NUCLEOTIDE SEQUENCE [LARGE SCALE GENOMIC DNA]</scope>
    <source>
        <strain evidence="14">ATCC 26659 / Pp 5 / PN500</strain>
    </source>
</reference>
<dbReference type="InParanoid" id="D3B6P2"/>
<dbReference type="EMBL" id="ADBJ01000017">
    <property type="protein sequence ID" value="EFA83012.1"/>
    <property type="molecule type" value="Genomic_DNA"/>
</dbReference>
<keyword evidence="6 11" id="KW-0378">Hydrolase</keyword>
<dbReference type="AlphaFoldDB" id="D3B6P2"/>
<comment type="similarity">
    <text evidence="2 11">Belongs to the glycosyl hydrolase 38 family.</text>
</comment>
<dbReference type="InterPro" id="IPR041147">
    <property type="entry name" value="GH38_C"/>
</dbReference>
<evidence type="ECO:0000256" key="8">
    <source>
        <dbReference type="ARBA" id="ARBA00023157"/>
    </source>
</evidence>
<dbReference type="InterPro" id="IPR011682">
    <property type="entry name" value="Glyco_hydro_38_C"/>
</dbReference>
<dbReference type="InterPro" id="IPR000602">
    <property type="entry name" value="Glyco_hydro_38_N"/>
</dbReference>
<dbReference type="InterPro" id="IPR050843">
    <property type="entry name" value="Glycosyl_Hydrlase_38"/>
</dbReference>
<accession>D3B6P2</accession>
<dbReference type="InterPro" id="IPR028995">
    <property type="entry name" value="Glyco_hydro_57/38_cen_sf"/>
</dbReference>
<dbReference type="Pfam" id="PF07748">
    <property type="entry name" value="Glyco_hydro_38C"/>
    <property type="match status" value="1"/>
</dbReference>
<sequence>MKGGFNIQQLITPFFVLILILTIYNNDVGVYGKVSSTKSTGSSSSSSSKTINAFLIPHSHCDVGWVQTYEQYFTENVTVILNNVVNALLKDPSKKFNWAEIIYFKRWWDEQTDFTQSQVRQLVQNKQLEFVGGGWAQNDEAVTHYQAVLNQMTIGHQFLLGTFGVVPECGWQIDPFGPSTITAMLFKLMGFKYHIINRVDERIKYVFNTTPDIEGSGSLITDRSFEFMWYPSPSYGKSLSLFTHILDDHYNSPQICYPNATNPNITICTGFDFESDPSSNPPINSSNIAERAEILVGIIKERVLYYRHNNMLLPFGNDFRFQDSNLEFDNMDQLIEYINANSSFNVNIRYATLSEYFEAVEAETQPTDFPDINGEDYYTYTMCLGVDYQNFNTCVNYWSGYFSSYPLLKQTIRNSDTYLRHIETLYSLASATPSSKFTFNSQAIFQALALHRNVSGILTHHDAVTGTAKEYVRNDYFNMLWSAQNASLDVIPSMISYLLANESIEYGFDYQDALLKGMTIGQVVVVSLSNSVAWNRVEYVHFPVGVQNYAVYDFNQQPITSQIIQRFDKDNEWELYFEATVPALGISTYFIMCIGNSNDQQYNYVPNSNDLEYPIPSYVSKPIEIRPTEDLDVVIGNTQFELHFQPNPDNNYLLELKYYVDLNHNGNRIELNQQLVEYDSMTDDCYKFRTHGYAHPLDATAAQFYLTEGPIASMVTVIYRNNVTQLFTVYNTTSMQSGSGAQEDQYFEIENVVSVGFDHEISMRFNSSIDNGKVFYTNNGLETIERVWTEKYNDSHVWSLIAGNFYPTINTGFITDENSELVVLNRQSMGASSQANGLLEFLLIRRSNYTQWSIHETMNDTSSPRIRSRILVGQPNTVELRRTPHSILHENELLKMFAPVKGNSIREWCRQMQTQYLPLKGDQFPQNLHLLTLNRQWDDNQEVLMRLINIYEIGQSNIYSKPLTVTFQEIFTQFNISSVLETTLTANAITNATLPIAITLNPIEIKTFTMSFNSLQQSESNQQNDNELNQIIIN</sequence>
<dbReference type="InterPro" id="IPR037094">
    <property type="entry name" value="Glyco_hydro_38_cen_sf"/>
</dbReference>
<name>D3B6P2_HETP5</name>
<dbReference type="EC" id="3.2.1.-" evidence="11"/>
<dbReference type="GO" id="GO:0005764">
    <property type="term" value="C:lysosome"/>
    <property type="evidence" value="ECO:0007669"/>
    <property type="project" value="TreeGrafter"/>
</dbReference>
<evidence type="ECO:0000256" key="10">
    <source>
        <dbReference type="ARBA" id="ARBA00023295"/>
    </source>
</evidence>
<dbReference type="InterPro" id="IPR027291">
    <property type="entry name" value="Glyco_hydro_38_N_sf"/>
</dbReference>
<evidence type="ECO:0000256" key="7">
    <source>
        <dbReference type="ARBA" id="ARBA00022833"/>
    </source>
</evidence>
<comment type="cofactor">
    <cofactor evidence="11">
        <name>Zn(2+)</name>
        <dbReference type="ChEBI" id="CHEBI:29105"/>
    </cofactor>
    <text evidence="11">Binds 1 zinc ion per subunit.</text>
</comment>
<dbReference type="GO" id="GO:0030246">
    <property type="term" value="F:carbohydrate binding"/>
    <property type="evidence" value="ECO:0007669"/>
    <property type="project" value="InterPro"/>
</dbReference>
<organism evidence="13 14">
    <name type="scientific">Heterostelium pallidum (strain ATCC 26659 / Pp 5 / PN500)</name>
    <name type="common">Cellular slime mold</name>
    <name type="synonym">Polysphondylium pallidum</name>
    <dbReference type="NCBI Taxonomy" id="670386"/>
    <lineage>
        <taxon>Eukaryota</taxon>
        <taxon>Amoebozoa</taxon>
        <taxon>Evosea</taxon>
        <taxon>Eumycetozoa</taxon>
        <taxon>Dictyostelia</taxon>
        <taxon>Acytosteliales</taxon>
        <taxon>Acytosteliaceae</taxon>
        <taxon>Heterostelium</taxon>
    </lineage>
</organism>
<dbReference type="Pfam" id="PF01074">
    <property type="entry name" value="Glyco_hydro_38N"/>
    <property type="match status" value="1"/>
</dbReference>
<dbReference type="GO" id="GO:0004559">
    <property type="term" value="F:alpha-mannosidase activity"/>
    <property type="evidence" value="ECO:0007669"/>
    <property type="project" value="UniProtKB-EC"/>
</dbReference>
<evidence type="ECO:0000256" key="11">
    <source>
        <dbReference type="RuleBase" id="RU361199"/>
    </source>
</evidence>
<dbReference type="SUPFAM" id="SSF88713">
    <property type="entry name" value="Glycoside hydrolase/deacetylase"/>
    <property type="match status" value="1"/>
</dbReference>
<evidence type="ECO:0000256" key="4">
    <source>
        <dbReference type="ARBA" id="ARBA00022723"/>
    </source>
</evidence>
<dbReference type="GO" id="GO:0006013">
    <property type="term" value="P:mannose metabolic process"/>
    <property type="evidence" value="ECO:0007669"/>
    <property type="project" value="InterPro"/>
</dbReference>
<dbReference type="SUPFAM" id="SSF88688">
    <property type="entry name" value="Families 57/38 glycoside transferase middle domain"/>
    <property type="match status" value="1"/>
</dbReference>
<comment type="caution">
    <text evidence="13">The sequence shown here is derived from an EMBL/GenBank/DDBJ whole genome shotgun (WGS) entry which is preliminary data.</text>
</comment>
<dbReference type="Gene3D" id="3.20.110.10">
    <property type="entry name" value="Glycoside hydrolase 38, N terminal domain"/>
    <property type="match status" value="1"/>
</dbReference>
<dbReference type="GeneID" id="31359281"/>
<evidence type="ECO:0000256" key="5">
    <source>
        <dbReference type="ARBA" id="ARBA00022729"/>
    </source>
</evidence>
<keyword evidence="5" id="KW-0732">Signal</keyword>
<dbReference type="InterPro" id="IPR013780">
    <property type="entry name" value="Glyco_hydro_b"/>
</dbReference>
<proteinExistence type="inferred from homology"/>
<dbReference type="FunCoup" id="D3B6P2">
    <property type="interactions" value="8"/>
</dbReference>
<dbReference type="Gene3D" id="2.60.40.1360">
    <property type="match status" value="1"/>
</dbReference>
<dbReference type="FunFam" id="1.20.1270.50:FF:000001">
    <property type="entry name" value="Alpha-mannosidase"/>
    <property type="match status" value="1"/>
</dbReference>
<evidence type="ECO:0000313" key="13">
    <source>
        <dbReference type="EMBL" id="EFA83012.1"/>
    </source>
</evidence>
<dbReference type="Gene3D" id="2.70.98.30">
    <property type="entry name" value="Golgi alpha-mannosidase II, domain 4"/>
    <property type="match status" value="1"/>
</dbReference>
<dbReference type="STRING" id="670386.D3B6P2"/>
<evidence type="ECO:0000313" key="14">
    <source>
        <dbReference type="Proteomes" id="UP000001396"/>
    </source>
</evidence>
<evidence type="ECO:0000256" key="6">
    <source>
        <dbReference type="ARBA" id="ARBA00022801"/>
    </source>
</evidence>
<dbReference type="Pfam" id="PF09261">
    <property type="entry name" value="Alpha-mann_mid"/>
    <property type="match status" value="1"/>
</dbReference>
<dbReference type="SMART" id="SM00872">
    <property type="entry name" value="Alpha-mann_mid"/>
    <property type="match status" value="1"/>
</dbReference>
<keyword evidence="4 11" id="KW-0479">Metal-binding</keyword>
<keyword evidence="10 11" id="KW-0326">Glycosidase</keyword>
<dbReference type="RefSeq" id="XP_020435129.1">
    <property type="nucleotide sequence ID" value="XM_020574715.1"/>
</dbReference>
<dbReference type="PANTHER" id="PTHR11607">
    <property type="entry name" value="ALPHA-MANNOSIDASE"/>
    <property type="match status" value="1"/>
</dbReference>
<dbReference type="InterPro" id="IPR015341">
    <property type="entry name" value="Glyco_hydro_38_cen"/>
</dbReference>
<dbReference type="InterPro" id="IPR011013">
    <property type="entry name" value="Gal_mutarotase_sf_dom"/>
</dbReference>
<dbReference type="GO" id="GO:0046872">
    <property type="term" value="F:metal ion binding"/>
    <property type="evidence" value="ECO:0007669"/>
    <property type="project" value="UniProtKB-KW"/>
</dbReference>
<evidence type="ECO:0000256" key="3">
    <source>
        <dbReference type="ARBA" id="ARBA00012752"/>
    </source>
</evidence>
<keyword evidence="14" id="KW-1185">Reference proteome</keyword>
<dbReference type="OMA" id="CPWGQHP"/>